<dbReference type="AlphaFoldDB" id="A0A6P8HG30"/>
<reference evidence="3" key="1">
    <citation type="submission" date="2025-08" db="UniProtKB">
        <authorList>
            <consortium name="RefSeq"/>
        </authorList>
    </citation>
    <scope>IDENTIFICATION</scope>
    <source>
        <tissue evidence="3">Tentacle</tissue>
    </source>
</reference>
<dbReference type="InParanoid" id="A0A6P8HG30"/>
<dbReference type="GO" id="GO:0005634">
    <property type="term" value="C:nucleus"/>
    <property type="evidence" value="ECO:0007669"/>
    <property type="project" value="TreeGrafter"/>
</dbReference>
<dbReference type="GO" id="GO:0051604">
    <property type="term" value="P:protein maturation"/>
    <property type="evidence" value="ECO:0007669"/>
    <property type="project" value="InterPro"/>
</dbReference>
<dbReference type="PANTHER" id="PTHR12735">
    <property type="entry name" value="BOLA-LIKE PROTEIN-RELATED"/>
    <property type="match status" value="1"/>
</dbReference>
<proteinExistence type="inferred from homology"/>
<sequence>MSSDIGKVIEEKLKKEFNPLHLSVEDLSDGCGGKFMVVVVSEKFAGKSLLERHRLVNSCLEEEIKQIHAFSQKTYTPEQWEKQKSK</sequence>
<dbReference type="GeneID" id="116288837"/>
<evidence type="ECO:0000313" key="2">
    <source>
        <dbReference type="Proteomes" id="UP000515163"/>
    </source>
</evidence>
<dbReference type="RefSeq" id="XP_031551540.1">
    <property type="nucleotide sequence ID" value="XM_031695680.1"/>
</dbReference>
<dbReference type="InterPro" id="IPR002634">
    <property type="entry name" value="BolA"/>
</dbReference>
<dbReference type="InterPro" id="IPR036065">
    <property type="entry name" value="BolA-like_sf"/>
</dbReference>
<gene>
    <name evidence="3" type="primary">LOC116288837</name>
</gene>
<comment type="similarity">
    <text evidence="1">Belongs to the BolA/IbaG family.</text>
</comment>
<dbReference type="GO" id="GO:0051537">
    <property type="term" value="F:2 iron, 2 sulfur cluster binding"/>
    <property type="evidence" value="ECO:0007669"/>
    <property type="project" value="InterPro"/>
</dbReference>
<dbReference type="Pfam" id="PF01722">
    <property type="entry name" value="BolA"/>
    <property type="match status" value="1"/>
</dbReference>
<evidence type="ECO:0000313" key="3">
    <source>
        <dbReference type="RefSeq" id="XP_031551540.1"/>
    </source>
</evidence>
<keyword evidence="2" id="KW-1185">Reference proteome</keyword>
<protein>
    <submittedName>
        <fullName evidence="3">Protein BOLA2-like</fullName>
    </submittedName>
</protein>
<dbReference type="GO" id="GO:0006879">
    <property type="term" value="P:intracellular iron ion homeostasis"/>
    <property type="evidence" value="ECO:0007669"/>
    <property type="project" value="InterPro"/>
</dbReference>
<dbReference type="KEGG" id="aten:116288837"/>
<dbReference type="InterPro" id="IPR045115">
    <property type="entry name" value="BOL2"/>
</dbReference>
<dbReference type="PANTHER" id="PTHR12735:SF27">
    <property type="entry name" value="BOLA-LIKE PROTEIN 2"/>
    <property type="match status" value="1"/>
</dbReference>
<name>A0A6P8HG30_ACTTE</name>
<dbReference type="Gene3D" id="3.10.20.90">
    <property type="entry name" value="Phosphatidylinositol 3-kinase Catalytic Subunit, Chain A, domain 1"/>
    <property type="match status" value="1"/>
</dbReference>
<dbReference type="FunCoup" id="A0A6P8HG30">
    <property type="interactions" value="399"/>
</dbReference>
<dbReference type="Proteomes" id="UP000515163">
    <property type="component" value="Unplaced"/>
</dbReference>
<dbReference type="GO" id="GO:0005829">
    <property type="term" value="C:cytosol"/>
    <property type="evidence" value="ECO:0007669"/>
    <property type="project" value="TreeGrafter"/>
</dbReference>
<evidence type="ECO:0000256" key="1">
    <source>
        <dbReference type="RuleBase" id="RU003860"/>
    </source>
</evidence>
<accession>A0A6P8HG30</accession>
<dbReference type="PIRSF" id="PIRSF003113">
    <property type="entry name" value="BolA"/>
    <property type="match status" value="1"/>
</dbReference>
<dbReference type="OrthoDB" id="4983at2759"/>
<organism evidence="2 3">
    <name type="scientific">Actinia tenebrosa</name>
    <name type="common">Australian red waratah sea anemone</name>
    <dbReference type="NCBI Taxonomy" id="6105"/>
    <lineage>
        <taxon>Eukaryota</taxon>
        <taxon>Metazoa</taxon>
        <taxon>Cnidaria</taxon>
        <taxon>Anthozoa</taxon>
        <taxon>Hexacorallia</taxon>
        <taxon>Actiniaria</taxon>
        <taxon>Actiniidae</taxon>
        <taxon>Actinia</taxon>
    </lineage>
</organism>
<dbReference type="SUPFAM" id="SSF82657">
    <property type="entry name" value="BolA-like"/>
    <property type="match status" value="1"/>
</dbReference>